<keyword evidence="6" id="KW-0479">Metal-binding</keyword>
<organism evidence="11 12">
    <name type="scientific">Novosphingobium cyanobacteriorum</name>
    <dbReference type="NCBI Taxonomy" id="3024215"/>
    <lineage>
        <taxon>Bacteria</taxon>
        <taxon>Pseudomonadati</taxon>
        <taxon>Pseudomonadota</taxon>
        <taxon>Alphaproteobacteria</taxon>
        <taxon>Sphingomonadales</taxon>
        <taxon>Sphingomonadaceae</taxon>
        <taxon>Novosphingobium</taxon>
    </lineage>
</organism>
<evidence type="ECO:0000313" key="12">
    <source>
        <dbReference type="Proteomes" id="UP001222770"/>
    </source>
</evidence>
<evidence type="ECO:0000256" key="4">
    <source>
        <dbReference type="ARBA" id="ARBA00022525"/>
    </source>
</evidence>
<sequence length="563" mass="56872">MAVYSGFSPVARYALSGNKFIDSLLPAQAWFRVAWSASDAGTTQVTYSFPWADGVASPFVPGYGKGENVAAVTGAVNAGQAAQIAAAFAQWSAVANVAFTQVAETAGGTVGDIRVAFSSAVPSGYWGYALGVSDGMNNAHGDIWIDDSMIGQSFAPGTYNFMAMMHEIGHAVGLKHPFEAPKIPAGFDNRRYTIMSYTDPANASWINPATGKWEYLIKSPMVYDILAIQKIYGANMAWHTGNDVYSFAPGAPSFEAIWDAGGNDTISVADFTKGCTIDLRAGAYSSLTYDALTLTSNIGIAFNCVIENATGGSGGDTLLGSDFANTLAGGAGDDTLRGNGGDDALQGGAGADTLDGGAGNDALDGGDGVDTASYAASTAGVKVSLAISGYQATGAGNDSLTGIENLTGGAGADLLVGDGCDNRLDGGAGADKLLGDAGADVLVGGGGRDVLLGGAGGDTFLFATIKDFSGSAVGSADQILDFSQADGDRIDLSAVDAVKATALVNDAFTWIGSAAFGKHAGELRYVVSGGIGLVTGDVDGNGSADFAIRIDGGPALTAVDFLL</sequence>
<dbReference type="PANTHER" id="PTHR38340:SF1">
    <property type="entry name" value="S-LAYER PROTEIN"/>
    <property type="match status" value="1"/>
</dbReference>
<keyword evidence="8" id="KW-0378">Hydrolase</keyword>
<dbReference type="InterPro" id="IPR050557">
    <property type="entry name" value="RTX_toxin/Mannuronan_C5-epim"/>
</dbReference>
<dbReference type="InterPro" id="IPR024079">
    <property type="entry name" value="MetalloPept_cat_dom_sf"/>
</dbReference>
<dbReference type="InterPro" id="IPR001818">
    <property type="entry name" value="Pept_M10_metallopeptidase"/>
</dbReference>
<dbReference type="PANTHER" id="PTHR38340">
    <property type="entry name" value="S-LAYER PROTEIN"/>
    <property type="match status" value="1"/>
</dbReference>
<dbReference type="SUPFAM" id="SSF55486">
    <property type="entry name" value="Metalloproteases ('zincins'), catalytic domain"/>
    <property type="match status" value="1"/>
</dbReference>
<dbReference type="InterPro" id="IPR034033">
    <property type="entry name" value="Serralysin-like"/>
</dbReference>
<dbReference type="SUPFAM" id="SSF51120">
    <property type="entry name" value="beta-Roll"/>
    <property type="match status" value="2"/>
</dbReference>
<dbReference type="InterPro" id="IPR018511">
    <property type="entry name" value="Hemolysin-typ_Ca-bd_CS"/>
</dbReference>
<dbReference type="PROSITE" id="PS00330">
    <property type="entry name" value="HEMOLYSIN_CALCIUM"/>
    <property type="match status" value="5"/>
</dbReference>
<dbReference type="Proteomes" id="UP001222770">
    <property type="component" value="Unassembled WGS sequence"/>
</dbReference>
<comment type="caution">
    <text evidence="11">The sequence shown here is derived from an EMBL/GenBank/DDBJ whole genome shotgun (WGS) entry which is preliminary data.</text>
</comment>
<protein>
    <submittedName>
        <fullName evidence="11">M10 family metallopeptidase</fullName>
    </submittedName>
</protein>
<dbReference type="PRINTS" id="PR00313">
    <property type="entry name" value="CABNDNGRPT"/>
</dbReference>
<comment type="subcellular location">
    <subcellularLocation>
        <location evidence="2">Secreted</location>
    </subcellularLocation>
</comment>
<evidence type="ECO:0000256" key="8">
    <source>
        <dbReference type="ARBA" id="ARBA00022801"/>
    </source>
</evidence>
<evidence type="ECO:0000256" key="7">
    <source>
        <dbReference type="ARBA" id="ARBA00022737"/>
    </source>
</evidence>
<comment type="cofactor">
    <cofactor evidence="1">
        <name>Ca(2+)</name>
        <dbReference type="ChEBI" id="CHEBI:29108"/>
    </cofactor>
</comment>
<evidence type="ECO:0000256" key="2">
    <source>
        <dbReference type="ARBA" id="ARBA00004613"/>
    </source>
</evidence>
<evidence type="ECO:0000256" key="3">
    <source>
        <dbReference type="ARBA" id="ARBA00009490"/>
    </source>
</evidence>
<keyword evidence="5" id="KW-0645">Protease</keyword>
<proteinExistence type="inferred from homology"/>
<feature type="domain" description="Peptidase metallopeptidase" evidence="10">
    <location>
        <begin position="56"/>
        <end position="234"/>
    </location>
</feature>
<keyword evidence="12" id="KW-1185">Reference proteome</keyword>
<evidence type="ECO:0000256" key="5">
    <source>
        <dbReference type="ARBA" id="ARBA00022670"/>
    </source>
</evidence>
<keyword evidence="7" id="KW-0677">Repeat</keyword>
<accession>A0ABT6CJR8</accession>
<evidence type="ECO:0000259" key="10">
    <source>
        <dbReference type="SMART" id="SM00235"/>
    </source>
</evidence>
<keyword evidence="9" id="KW-0862">Zinc</keyword>
<dbReference type="Gene3D" id="3.40.390.10">
    <property type="entry name" value="Collagenase (Catalytic Domain)"/>
    <property type="match status" value="1"/>
</dbReference>
<dbReference type="CDD" id="cd04277">
    <property type="entry name" value="ZnMc_serralysin_like"/>
    <property type="match status" value="1"/>
</dbReference>
<dbReference type="InterPro" id="IPR013858">
    <property type="entry name" value="Peptidase_M10B_C"/>
</dbReference>
<evidence type="ECO:0000256" key="1">
    <source>
        <dbReference type="ARBA" id="ARBA00001913"/>
    </source>
</evidence>
<evidence type="ECO:0000256" key="9">
    <source>
        <dbReference type="ARBA" id="ARBA00022833"/>
    </source>
</evidence>
<reference evidence="11 12" key="1">
    <citation type="submission" date="2023-03" db="EMBL/GenBank/DDBJ databases">
        <title>Novosphingobium cyanobacteriorum sp. nov., isolated from a eutrophic reservoir during the Microcystis bloom period.</title>
        <authorList>
            <person name="Kang M."/>
            <person name="Le V."/>
            <person name="Ko S.-R."/>
            <person name="Lee S.-A."/>
            <person name="Ahn C.-Y."/>
        </authorList>
    </citation>
    <scope>NUCLEOTIDE SEQUENCE [LARGE SCALE GENOMIC DNA]</scope>
    <source>
        <strain evidence="11 12">HBC54</strain>
    </source>
</reference>
<dbReference type="InterPro" id="IPR011049">
    <property type="entry name" value="Serralysin-like_metalloprot_C"/>
</dbReference>
<dbReference type="Gene3D" id="2.150.10.10">
    <property type="entry name" value="Serralysin-like metalloprotease, C-terminal"/>
    <property type="match status" value="2"/>
</dbReference>
<evidence type="ECO:0000256" key="6">
    <source>
        <dbReference type="ARBA" id="ARBA00022723"/>
    </source>
</evidence>
<dbReference type="Pfam" id="PF08548">
    <property type="entry name" value="Peptidase_M10_C"/>
    <property type="match status" value="2"/>
</dbReference>
<dbReference type="Pfam" id="PF00353">
    <property type="entry name" value="HemolysinCabind"/>
    <property type="match status" value="2"/>
</dbReference>
<dbReference type="RefSeq" id="WP_277275791.1">
    <property type="nucleotide sequence ID" value="NZ_JAROCY010000004.1"/>
</dbReference>
<comment type="similarity">
    <text evidence="3">Belongs to the peptidase M10B family.</text>
</comment>
<evidence type="ECO:0000313" key="11">
    <source>
        <dbReference type="EMBL" id="MDF8332582.1"/>
    </source>
</evidence>
<dbReference type="InterPro" id="IPR006026">
    <property type="entry name" value="Peptidase_Metallo"/>
</dbReference>
<dbReference type="SMART" id="SM00235">
    <property type="entry name" value="ZnMc"/>
    <property type="match status" value="1"/>
</dbReference>
<name>A0ABT6CJR8_9SPHN</name>
<dbReference type="EMBL" id="JAROCY010000004">
    <property type="protein sequence ID" value="MDF8332582.1"/>
    <property type="molecule type" value="Genomic_DNA"/>
</dbReference>
<dbReference type="Pfam" id="PF00413">
    <property type="entry name" value="Peptidase_M10"/>
    <property type="match status" value="1"/>
</dbReference>
<keyword evidence="4" id="KW-0964">Secreted</keyword>
<dbReference type="InterPro" id="IPR001343">
    <property type="entry name" value="Hemolysn_Ca-bd"/>
</dbReference>
<gene>
    <name evidence="11" type="ORF">POM99_05150</name>
</gene>